<keyword evidence="8" id="KW-1185">Reference proteome</keyword>
<sequence>MASLLETNRQHSFIDAQSLHAWGTDWDLFSQSSVGVRSSLVDTSSWFLQQRQCTRSRIQSIAATGRDSHYCNSFFADSELVPGYSSTSSSIHNGKAGAIDIECSISVADSSVEDMLAAAGDTDELPAADGSQTATMEVSAPMLSSDKGLDPCDSSVLWIQHNAKHAAPQCSTHWEPPASASPTNNVEMAPSQVMFYTSQTGPVYASSLQNLASSGVDLESWAAQRPHGPAISSKPCFWLDVGHVTLHELHQLGRLLDLHPLTMEDIEAKNSSRDKIDTFRDYLFIVVHSAVQRRRNQWQHHYKYCRANSSIRPVTSKEKQHASHCTMPDYYAGPMASSECTLDTGSNEGSKAGKGDEQLLIVLKDSFIVTFHTGCQQHVVSRVLQRLTGIAEAASSMQGHSAANDTPEFDVDDELAGLADYSAYIAYALLDEVTDQLLPEIATIEEKVDAIDELVLLLTHAEHESVLQQMGEQRRHILHIWRLAQPKSEVVAALKRLLTSNKPGGAKQSSLGLASSALAFEVVQYLCDVQEHLLVAVDACSRAETVLARSHSNYLAKISLELSRAQVDSNATTERWTMLGTIVVPINIVTSFLGVNLKVPGQDRDDTLNFFVVLACILIYTAITLAFWRWRRIV</sequence>
<dbReference type="PANTHER" id="PTHR21535">
    <property type="entry name" value="MAGNESIUM AND COBALT TRANSPORT PROTEIN/MITOCHONDRIAL IMPORT INNER MEMBRANE TRANSLOCASE SUBUNIT TIM8"/>
    <property type="match status" value="1"/>
</dbReference>
<dbReference type="Gene3D" id="1.20.58.340">
    <property type="entry name" value="Magnesium transport protein CorA, transmembrane region"/>
    <property type="match status" value="2"/>
</dbReference>
<comment type="subcellular location">
    <subcellularLocation>
        <location evidence="1">Membrane</location>
        <topology evidence="1">Multi-pass membrane protein</topology>
    </subcellularLocation>
</comment>
<evidence type="ECO:0000313" key="8">
    <source>
        <dbReference type="Proteomes" id="UP001139887"/>
    </source>
</evidence>
<gene>
    <name evidence="7" type="primary">MNR2_1</name>
    <name evidence="7" type="ORF">IWW36_003074</name>
</gene>
<dbReference type="InterPro" id="IPR002523">
    <property type="entry name" value="MgTranspt_CorA/ZnTranspt_ZntB"/>
</dbReference>
<feature type="transmembrane region" description="Helical" evidence="6">
    <location>
        <begin position="576"/>
        <end position="595"/>
    </location>
</feature>
<evidence type="ECO:0000256" key="6">
    <source>
        <dbReference type="SAM" id="Phobius"/>
    </source>
</evidence>
<organism evidence="7 8">
    <name type="scientific">Coemansia brasiliensis</name>
    <dbReference type="NCBI Taxonomy" id="2650707"/>
    <lineage>
        <taxon>Eukaryota</taxon>
        <taxon>Fungi</taxon>
        <taxon>Fungi incertae sedis</taxon>
        <taxon>Zoopagomycota</taxon>
        <taxon>Kickxellomycotina</taxon>
        <taxon>Kickxellomycetes</taxon>
        <taxon>Kickxellales</taxon>
        <taxon>Kickxellaceae</taxon>
        <taxon>Coemansia</taxon>
    </lineage>
</organism>
<dbReference type="SUPFAM" id="SSF143865">
    <property type="entry name" value="CorA soluble domain-like"/>
    <property type="match status" value="1"/>
</dbReference>
<accession>A0A9W8I8G9</accession>
<dbReference type="AlphaFoldDB" id="A0A9W8I8G9"/>
<dbReference type="GO" id="GO:0016020">
    <property type="term" value="C:membrane"/>
    <property type="evidence" value="ECO:0007669"/>
    <property type="project" value="UniProtKB-SubCell"/>
</dbReference>
<comment type="caution">
    <text evidence="7">The sequence shown here is derived from an EMBL/GenBank/DDBJ whole genome shotgun (WGS) entry which is preliminary data.</text>
</comment>
<evidence type="ECO:0000256" key="3">
    <source>
        <dbReference type="ARBA" id="ARBA00022692"/>
    </source>
</evidence>
<dbReference type="PANTHER" id="PTHR21535:SF51">
    <property type="entry name" value="MANGANESE RESISTANCE PROTEIN MNR2"/>
    <property type="match status" value="1"/>
</dbReference>
<dbReference type="GO" id="GO:0015095">
    <property type="term" value="F:magnesium ion transmembrane transporter activity"/>
    <property type="evidence" value="ECO:0007669"/>
    <property type="project" value="TreeGrafter"/>
</dbReference>
<dbReference type="Gene3D" id="3.30.460.20">
    <property type="entry name" value="CorA soluble domain-like"/>
    <property type="match status" value="1"/>
</dbReference>
<keyword evidence="5 6" id="KW-0472">Membrane</keyword>
<name>A0A9W8I8G9_9FUNG</name>
<dbReference type="Pfam" id="PF01544">
    <property type="entry name" value="CorA"/>
    <property type="match status" value="1"/>
</dbReference>
<dbReference type="EMBL" id="JANBUW010000132">
    <property type="protein sequence ID" value="KAJ2848804.1"/>
    <property type="molecule type" value="Genomic_DNA"/>
</dbReference>
<dbReference type="Proteomes" id="UP001139887">
    <property type="component" value="Unassembled WGS sequence"/>
</dbReference>
<evidence type="ECO:0000256" key="5">
    <source>
        <dbReference type="ARBA" id="ARBA00023136"/>
    </source>
</evidence>
<evidence type="ECO:0000256" key="4">
    <source>
        <dbReference type="ARBA" id="ARBA00022989"/>
    </source>
</evidence>
<dbReference type="SUPFAM" id="SSF144083">
    <property type="entry name" value="Magnesium transport protein CorA, transmembrane region"/>
    <property type="match status" value="1"/>
</dbReference>
<evidence type="ECO:0000256" key="2">
    <source>
        <dbReference type="ARBA" id="ARBA00009765"/>
    </source>
</evidence>
<feature type="transmembrane region" description="Helical" evidence="6">
    <location>
        <begin position="607"/>
        <end position="628"/>
    </location>
</feature>
<comment type="similarity">
    <text evidence="2">Belongs to the CorA metal ion transporter (MIT) (TC 1.A.35) family.</text>
</comment>
<dbReference type="OrthoDB" id="29879at2759"/>
<dbReference type="InterPro" id="IPR045861">
    <property type="entry name" value="CorA_cytoplasmic_dom"/>
</dbReference>
<protein>
    <submittedName>
        <fullName evidence="7">CorA metal ion transporter</fullName>
    </submittedName>
</protein>
<keyword evidence="4 6" id="KW-1133">Transmembrane helix</keyword>
<dbReference type="InterPro" id="IPR045863">
    <property type="entry name" value="CorA_TM1_TM2"/>
</dbReference>
<evidence type="ECO:0000313" key="7">
    <source>
        <dbReference type="EMBL" id="KAJ2848804.1"/>
    </source>
</evidence>
<dbReference type="GO" id="GO:0010961">
    <property type="term" value="P:intracellular magnesium ion homeostasis"/>
    <property type="evidence" value="ECO:0007669"/>
    <property type="project" value="TreeGrafter"/>
</dbReference>
<evidence type="ECO:0000256" key="1">
    <source>
        <dbReference type="ARBA" id="ARBA00004141"/>
    </source>
</evidence>
<keyword evidence="3 6" id="KW-0812">Transmembrane</keyword>
<reference evidence="7" key="1">
    <citation type="submission" date="2022-07" db="EMBL/GenBank/DDBJ databases">
        <title>Phylogenomic reconstructions and comparative analyses of Kickxellomycotina fungi.</title>
        <authorList>
            <person name="Reynolds N.K."/>
            <person name="Stajich J.E."/>
            <person name="Barry K."/>
            <person name="Grigoriev I.V."/>
            <person name="Crous P."/>
            <person name="Smith M.E."/>
        </authorList>
    </citation>
    <scope>NUCLEOTIDE SEQUENCE</scope>
    <source>
        <strain evidence="7">NRRL 1566</strain>
    </source>
</reference>
<proteinExistence type="inferred from homology"/>